<dbReference type="Gene3D" id="1.25.40.500">
    <property type="entry name" value="TFIID subunit TAF5, NTD2 domain"/>
    <property type="match status" value="1"/>
</dbReference>
<keyword evidence="5" id="KW-0805">Transcription regulation</keyword>
<feature type="region of interest" description="Disordered" evidence="9">
    <location>
        <begin position="257"/>
        <end position="276"/>
    </location>
</feature>
<keyword evidence="6" id="KW-0804">Transcription</keyword>
<evidence type="ECO:0000256" key="1">
    <source>
        <dbReference type="ARBA" id="ARBA00004123"/>
    </source>
</evidence>
<feature type="repeat" description="WD" evidence="8">
    <location>
        <begin position="465"/>
        <end position="506"/>
    </location>
</feature>
<dbReference type="PRINTS" id="PR00320">
    <property type="entry name" value="GPROTEINBRPT"/>
</dbReference>
<dbReference type="CDD" id="cd00200">
    <property type="entry name" value="WD40"/>
    <property type="match status" value="1"/>
</dbReference>
<gene>
    <name evidence="11" type="ORF">FSP39_021099</name>
</gene>
<feature type="compositionally biased region" description="Basic and acidic residues" evidence="9">
    <location>
        <begin position="257"/>
        <end position="271"/>
    </location>
</feature>
<dbReference type="Gene3D" id="2.130.10.10">
    <property type="entry name" value="YVTN repeat-like/Quinoprotein amine dehydrogenase"/>
    <property type="match status" value="2"/>
</dbReference>
<evidence type="ECO:0000313" key="12">
    <source>
        <dbReference type="Proteomes" id="UP001186944"/>
    </source>
</evidence>
<evidence type="ECO:0000256" key="8">
    <source>
        <dbReference type="PROSITE-ProRule" id="PRU00221"/>
    </source>
</evidence>
<dbReference type="PANTHER" id="PTHR19879">
    <property type="entry name" value="TRANSCRIPTION INITIATION FACTOR TFIID"/>
    <property type="match status" value="1"/>
</dbReference>
<feature type="repeat" description="WD" evidence="8">
    <location>
        <begin position="507"/>
        <end position="548"/>
    </location>
</feature>
<dbReference type="Proteomes" id="UP001186944">
    <property type="component" value="Unassembled WGS sequence"/>
</dbReference>
<protein>
    <recommendedName>
        <fullName evidence="10">TFIID subunit TAF5 NTD2 domain-containing protein</fullName>
    </recommendedName>
</protein>
<accession>A0AA89C0Q6</accession>
<comment type="caution">
    <text evidence="11">The sequence shown here is derived from an EMBL/GenBank/DDBJ whole genome shotgun (WGS) entry which is preliminary data.</text>
</comment>
<evidence type="ECO:0000256" key="2">
    <source>
        <dbReference type="ARBA" id="ARBA00009435"/>
    </source>
</evidence>
<dbReference type="Pfam" id="PF04494">
    <property type="entry name" value="TFIID_NTD2"/>
    <property type="match status" value="1"/>
</dbReference>
<sequence>MSCLLNPENPVLDIYSTVLGILQLLIVSESGTPLVATEKVHELTHSNVSLLSSVYRKFPFETTTILFSVSIRDLETASKKEGKWMQSISDMALKNSTNGETTVENVLALSSISGDATGCEQQFNRLKNFINEAVEPYREELQLVLYPMFVQICLQVLCNGHKAAANKFYSRHVKLFENNTNYAAMLDSLQKLNSRDDVSGCLRATDFRENKYTVNLSEEALDYLKRHLKLEDNMMLLQVFNQHVKVEISGEEKRDYDLREGTNTADKDTKGDNSGSNMMLQLQQAIKNVRQGPLCAPSICFYTFLNAHQGLCTVDISANKTLLSAGFEDSSIKLWSITPGMIQSKPAGIDPSKIYIAADYWRIEDHTEDDSKVRYEEVVTMRGHSGTVYKTCFTSDCKYLLSASEDYTVRLWDLETHTNRVSYRGHSYPIWDMDTSSTGGYFATASQDRTSKLWITDRIYPIRSFTGHTLDVDCVKFHPNCNYIATGSSDKTVRLWTLQDGKSVRLMHGHRGAVMALAFSPNGTLLASAGDDKRVRVWDLSTGTLYKEFRGHTDIIHTLSFSSDSSMLASGGMDCTIKVWDVRKGTSSSSLGEGGSSTELLGSYPTKSAPVIYLNFSKYNLLQAAGAV</sequence>
<comment type="subcellular location">
    <subcellularLocation>
        <location evidence="1">Nucleus</location>
    </subcellularLocation>
</comment>
<evidence type="ECO:0000256" key="3">
    <source>
        <dbReference type="ARBA" id="ARBA00022574"/>
    </source>
</evidence>
<evidence type="ECO:0000256" key="4">
    <source>
        <dbReference type="ARBA" id="ARBA00022737"/>
    </source>
</evidence>
<feature type="domain" description="TFIID subunit TAF5 NTD2" evidence="10">
    <location>
        <begin position="116"/>
        <end position="244"/>
    </location>
</feature>
<dbReference type="PANTHER" id="PTHR19879:SF1">
    <property type="entry name" value="CANNONBALL-RELATED"/>
    <property type="match status" value="1"/>
</dbReference>
<dbReference type="InterPro" id="IPR007582">
    <property type="entry name" value="TFIID_NTD2"/>
</dbReference>
<feature type="repeat" description="WD" evidence="8">
    <location>
        <begin position="423"/>
        <end position="454"/>
    </location>
</feature>
<dbReference type="InterPro" id="IPR001680">
    <property type="entry name" value="WD40_rpt"/>
</dbReference>
<dbReference type="PROSITE" id="PS50082">
    <property type="entry name" value="WD_REPEATS_2"/>
    <property type="match status" value="5"/>
</dbReference>
<keyword evidence="12" id="KW-1185">Reference proteome</keyword>
<dbReference type="InterPro" id="IPR015943">
    <property type="entry name" value="WD40/YVTN_repeat-like_dom_sf"/>
</dbReference>
<dbReference type="GO" id="GO:0005669">
    <property type="term" value="C:transcription factor TFIID complex"/>
    <property type="evidence" value="ECO:0007669"/>
    <property type="project" value="TreeGrafter"/>
</dbReference>
<dbReference type="CDD" id="cd08044">
    <property type="entry name" value="TAF5_NTD2"/>
    <property type="match status" value="1"/>
</dbReference>
<dbReference type="SUPFAM" id="SSF50978">
    <property type="entry name" value="WD40 repeat-like"/>
    <property type="match status" value="1"/>
</dbReference>
<dbReference type="AlphaFoldDB" id="A0AA89C0Q6"/>
<evidence type="ECO:0000256" key="5">
    <source>
        <dbReference type="ARBA" id="ARBA00023015"/>
    </source>
</evidence>
<feature type="repeat" description="WD" evidence="8">
    <location>
        <begin position="381"/>
        <end position="422"/>
    </location>
</feature>
<dbReference type="PROSITE" id="PS50294">
    <property type="entry name" value="WD_REPEATS_REGION"/>
    <property type="match status" value="5"/>
</dbReference>
<dbReference type="InterPro" id="IPR019775">
    <property type="entry name" value="WD40_repeat_CS"/>
</dbReference>
<dbReference type="InterPro" id="IPR037264">
    <property type="entry name" value="TFIID_NTD2_sf"/>
</dbReference>
<organism evidence="11 12">
    <name type="scientific">Pinctada imbricata</name>
    <name type="common">Atlantic pearl-oyster</name>
    <name type="synonym">Pinctada martensii</name>
    <dbReference type="NCBI Taxonomy" id="66713"/>
    <lineage>
        <taxon>Eukaryota</taxon>
        <taxon>Metazoa</taxon>
        <taxon>Spiralia</taxon>
        <taxon>Lophotrochozoa</taxon>
        <taxon>Mollusca</taxon>
        <taxon>Bivalvia</taxon>
        <taxon>Autobranchia</taxon>
        <taxon>Pteriomorphia</taxon>
        <taxon>Pterioida</taxon>
        <taxon>Pterioidea</taxon>
        <taxon>Pteriidae</taxon>
        <taxon>Pinctada</taxon>
    </lineage>
</organism>
<keyword evidence="4" id="KW-0677">Repeat</keyword>
<dbReference type="EMBL" id="VSWD01000005">
    <property type="protein sequence ID" value="KAK3103695.1"/>
    <property type="molecule type" value="Genomic_DNA"/>
</dbReference>
<evidence type="ECO:0000313" key="11">
    <source>
        <dbReference type="EMBL" id="KAK3103695.1"/>
    </source>
</evidence>
<dbReference type="GO" id="GO:0006367">
    <property type="term" value="P:transcription initiation at RNA polymerase II promoter"/>
    <property type="evidence" value="ECO:0007669"/>
    <property type="project" value="TreeGrafter"/>
</dbReference>
<evidence type="ECO:0000259" key="10">
    <source>
        <dbReference type="Pfam" id="PF04494"/>
    </source>
</evidence>
<dbReference type="Pfam" id="PF00400">
    <property type="entry name" value="WD40"/>
    <property type="match status" value="6"/>
</dbReference>
<feature type="repeat" description="WD" evidence="8">
    <location>
        <begin position="549"/>
        <end position="590"/>
    </location>
</feature>
<proteinExistence type="inferred from homology"/>
<keyword evidence="7" id="KW-0539">Nucleus</keyword>
<evidence type="ECO:0000256" key="9">
    <source>
        <dbReference type="SAM" id="MobiDB-lite"/>
    </source>
</evidence>
<dbReference type="InterPro" id="IPR036322">
    <property type="entry name" value="WD40_repeat_dom_sf"/>
</dbReference>
<evidence type="ECO:0000256" key="7">
    <source>
        <dbReference type="ARBA" id="ARBA00023242"/>
    </source>
</evidence>
<dbReference type="PROSITE" id="PS00678">
    <property type="entry name" value="WD_REPEATS_1"/>
    <property type="match status" value="3"/>
</dbReference>
<comment type="similarity">
    <text evidence="2">Belongs to the WD repeat TAF5 family.</text>
</comment>
<dbReference type="InterPro" id="IPR020472">
    <property type="entry name" value="WD40_PAC1"/>
</dbReference>
<dbReference type="GO" id="GO:0016251">
    <property type="term" value="F:RNA polymerase II general transcription initiation factor activity"/>
    <property type="evidence" value="ECO:0007669"/>
    <property type="project" value="TreeGrafter"/>
</dbReference>
<dbReference type="SUPFAM" id="SSF160897">
    <property type="entry name" value="Taf5 N-terminal domain-like"/>
    <property type="match status" value="1"/>
</dbReference>
<evidence type="ECO:0000256" key="6">
    <source>
        <dbReference type="ARBA" id="ARBA00023163"/>
    </source>
</evidence>
<keyword evidence="3 8" id="KW-0853">WD repeat</keyword>
<dbReference type="SMART" id="SM00320">
    <property type="entry name" value="WD40"/>
    <property type="match status" value="6"/>
</dbReference>
<reference evidence="11" key="1">
    <citation type="submission" date="2019-08" db="EMBL/GenBank/DDBJ databases">
        <title>The improved chromosome-level genome for the pearl oyster Pinctada fucata martensii using PacBio sequencing and Hi-C.</title>
        <authorList>
            <person name="Zheng Z."/>
        </authorList>
    </citation>
    <scope>NUCLEOTIDE SEQUENCE</scope>
    <source>
        <strain evidence="11">ZZ-2019</strain>
        <tissue evidence="11">Adductor muscle</tissue>
    </source>
</reference>
<name>A0AA89C0Q6_PINIB</name>